<proteinExistence type="predicted"/>
<dbReference type="InterPro" id="IPR036583">
    <property type="entry name" value="23S_rRNA_IVS_sf"/>
</dbReference>
<name>A0A645FW56_9ZZZZ</name>
<comment type="caution">
    <text evidence="1">The sequence shown here is derived from an EMBL/GenBank/DDBJ whole genome shotgun (WGS) entry which is preliminary data.</text>
</comment>
<accession>A0A645FW56</accession>
<evidence type="ECO:0008006" key="2">
    <source>
        <dbReference type="Google" id="ProtNLM"/>
    </source>
</evidence>
<evidence type="ECO:0000313" key="1">
    <source>
        <dbReference type="EMBL" id="MPN17799.1"/>
    </source>
</evidence>
<protein>
    <recommendedName>
        <fullName evidence="2">Four helix bundle protein</fullName>
    </recommendedName>
</protein>
<dbReference type="AlphaFoldDB" id="A0A645FW56"/>
<sequence>MSSDGLKRLKVWVEAKALALVVYHDILSTIPAEEKWALASQIRRAATSIPANIAEGYGRYYYILL</sequence>
<dbReference type="EMBL" id="VSSQ01065000">
    <property type="protein sequence ID" value="MPN17799.1"/>
    <property type="molecule type" value="Genomic_DNA"/>
</dbReference>
<dbReference type="Pfam" id="PF05635">
    <property type="entry name" value="23S_rRNA_IVP"/>
    <property type="match status" value="1"/>
</dbReference>
<dbReference type="PANTHER" id="PTHR38471">
    <property type="entry name" value="FOUR HELIX BUNDLE PROTEIN"/>
    <property type="match status" value="1"/>
</dbReference>
<dbReference type="NCBIfam" id="TIGR02436">
    <property type="entry name" value="four helix bundle protein"/>
    <property type="match status" value="1"/>
</dbReference>
<dbReference type="SUPFAM" id="SSF158446">
    <property type="entry name" value="IVS-encoded protein-like"/>
    <property type="match status" value="1"/>
</dbReference>
<dbReference type="Gene3D" id="1.20.1440.60">
    <property type="entry name" value="23S rRNA-intervening sequence"/>
    <property type="match status" value="1"/>
</dbReference>
<dbReference type="InterPro" id="IPR012657">
    <property type="entry name" value="23S_rRNA-intervening_sequence"/>
</dbReference>
<organism evidence="1">
    <name type="scientific">bioreactor metagenome</name>
    <dbReference type="NCBI Taxonomy" id="1076179"/>
    <lineage>
        <taxon>unclassified sequences</taxon>
        <taxon>metagenomes</taxon>
        <taxon>ecological metagenomes</taxon>
    </lineage>
</organism>
<gene>
    <name evidence="1" type="ORF">SDC9_165154</name>
</gene>
<dbReference type="PANTHER" id="PTHR38471:SF2">
    <property type="entry name" value="FOUR HELIX BUNDLE PROTEIN"/>
    <property type="match status" value="1"/>
</dbReference>
<reference evidence="1" key="1">
    <citation type="submission" date="2019-08" db="EMBL/GenBank/DDBJ databases">
        <authorList>
            <person name="Kucharzyk K."/>
            <person name="Murdoch R.W."/>
            <person name="Higgins S."/>
            <person name="Loffler F."/>
        </authorList>
    </citation>
    <scope>NUCLEOTIDE SEQUENCE</scope>
</reference>